<accession>A0A7S0KNM5</accession>
<dbReference type="GO" id="GO:0000938">
    <property type="term" value="C:GARP complex"/>
    <property type="evidence" value="ECO:0007669"/>
    <property type="project" value="InterPro"/>
</dbReference>
<dbReference type="InterPro" id="IPR038260">
    <property type="entry name" value="Vps53_C_sf"/>
</dbReference>
<dbReference type="InterPro" id="IPR039766">
    <property type="entry name" value="Vps53"/>
</dbReference>
<dbReference type="Gene3D" id="1.10.357.110">
    <property type="entry name" value="Vacuolar protein sorting-associated protein 53, C-terminus"/>
    <property type="match status" value="1"/>
</dbReference>
<dbReference type="AlphaFoldDB" id="A0A7S0KNM5"/>
<dbReference type="PANTHER" id="PTHR12820">
    <property type="entry name" value="VACUOLAR SORTING PROTEIN 53"/>
    <property type="match status" value="1"/>
</dbReference>
<feature type="region of interest" description="Disordered" evidence="1">
    <location>
        <begin position="402"/>
        <end position="432"/>
    </location>
</feature>
<dbReference type="Pfam" id="PF16854">
    <property type="entry name" value="VPS53_C"/>
    <property type="match status" value="1"/>
</dbReference>
<dbReference type="InterPro" id="IPR031745">
    <property type="entry name" value="Vps53_C"/>
</dbReference>
<evidence type="ECO:0000313" key="3">
    <source>
        <dbReference type="EMBL" id="CAD8586439.1"/>
    </source>
</evidence>
<sequence>MEEKQLMEFVDELVAEETWGGPEPEDDSADPMKALLRKQQTAKSRTDALRGGATEGQTLPSAATLFLNVKKVLRRCSNLTRGKPLCALHAVFVKVLGAYADKLRKRCDAAGQLLRTDLKQKDPAKLSAEYRCLCLVVNTADWCAGTVTPLGDSVRRMLADENLKSRIDSDVSLEETFQALVTHALSTLVSGVEARTEVGTGVAKTDWSKVESTGDSSAYVTHAQATFATAVPPVRQTVRDDYFLFFCEKLAGSIAPGAYAAVFRCKKFSDHGAQQLLLDVHALKTLLCELPKAGALGKDEKPRVVPTSYARMVGREMQKVESLVKVILSPREGLAETFRALLPTGSGAEFKKVCELKGMAKKEAEATAVRAFGAAALAQPKATAKPVVSPAAAAAAAATGQPASSHYGHASSSAQQHRRTGSGGGGTAGGGLGGMNSSMFKGMNASMFKMGGVGMSSSVSGMMDRAKDFSAKAASGMKEAADKAKEAASRAR</sequence>
<dbReference type="GO" id="GO:0005829">
    <property type="term" value="C:cytosol"/>
    <property type="evidence" value="ECO:0007669"/>
    <property type="project" value="GOC"/>
</dbReference>
<feature type="region of interest" description="Disordered" evidence="1">
    <location>
        <begin position="470"/>
        <end position="492"/>
    </location>
</feature>
<feature type="compositionally biased region" description="Gly residues" evidence="1">
    <location>
        <begin position="421"/>
        <end position="432"/>
    </location>
</feature>
<protein>
    <recommendedName>
        <fullName evidence="2">Vps53 C-terminal domain-containing protein</fullName>
    </recommendedName>
</protein>
<gene>
    <name evidence="3" type="ORF">MSP1404_LOCUS5491</name>
</gene>
<evidence type="ECO:0000256" key="1">
    <source>
        <dbReference type="SAM" id="MobiDB-lite"/>
    </source>
</evidence>
<feature type="compositionally biased region" description="Low complexity" evidence="1">
    <location>
        <begin position="402"/>
        <end position="415"/>
    </location>
</feature>
<dbReference type="PANTHER" id="PTHR12820:SF0">
    <property type="entry name" value="VACUOLAR PROTEIN SORTING-ASSOCIATED PROTEIN 53 HOMOLOG"/>
    <property type="match status" value="1"/>
</dbReference>
<proteinExistence type="predicted"/>
<organism evidence="3">
    <name type="scientific">Micromonas pusilla</name>
    <name type="common">Picoplanktonic green alga</name>
    <name type="synonym">Chromulina pusilla</name>
    <dbReference type="NCBI Taxonomy" id="38833"/>
    <lineage>
        <taxon>Eukaryota</taxon>
        <taxon>Viridiplantae</taxon>
        <taxon>Chlorophyta</taxon>
        <taxon>Mamiellophyceae</taxon>
        <taxon>Mamiellales</taxon>
        <taxon>Mamiellaceae</taxon>
        <taxon>Micromonas</taxon>
    </lineage>
</organism>
<feature type="domain" description="Vps53 C-terminal" evidence="2">
    <location>
        <begin position="275"/>
        <end position="359"/>
    </location>
</feature>
<name>A0A7S0KNM5_MICPS</name>
<dbReference type="EMBL" id="HBEV01007181">
    <property type="protein sequence ID" value="CAD8586439.1"/>
    <property type="molecule type" value="Transcribed_RNA"/>
</dbReference>
<reference evidence="3" key="1">
    <citation type="submission" date="2021-01" db="EMBL/GenBank/DDBJ databases">
        <authorList>
            <person name="Corre E."/>
            <person name="Pelletier E."/>
            <person name="Niang G."/>
            <person name="Scheremetjew M."/>
            <person name="Finn R."/>
            <person name="Kale V."/>
            <person name="Holt S."/>
            <person name="Cochrane G."/>
            <person name="Meng A."/>
            <person name="Brown T."/>
            <person name="Cohen L."/>
        </authorList>
    </citation>
    <scope>NUCLEOTIDE SEQUENCE</scope>
    <source>
        <strain evidence="3">CCMP494</strain>
    </source>
</reference>
<dbReference type="GO" id="GO:0042147">
    <property type="term" value="P:retrograde transport, endosome to Golgi"/>
    <property type="evidence" value="ECO:0007669"/>
    <property type="project" value="InterPro"/>
</dbReference>
<feature type="compositionally biased region" description="Basic and acidic residues" evidence="1">
    <location>
        <begin position="479"/>
        <end position="492"/>
    </location>
</feature>
<evidence type="ECO:0000259" key="2">
    <source>
        <dbReference type="Pfam" id="PF16854"/>
    </source>
</evidence>